<keyword evidence="1" id="KW-0472">Membrane</keyword>
<keyword evidence="1" id="KW-1133">Transmembrane helix</keyword>
<proteinExistence type="predicted"/>
<name>A0A7R7G288_SOLLC</name>
<evidence type="ECO:0000256" key="1">
    <source>
        <dbReference type="SAM" id="Phobius"/>
    </source>
</evidence>
<evidence type="ECO:0000313" key="2">
    <source>
        <dbReference type="EMBL" id="BCO16878.1"/>
    </source>
</evidence>
<accession>A0A7R7G288</accession>
<gene>
    <name evidence="2" type="primary">Asc1</name>
</gene>
<reference evidence="2" key="1">
    <citation type="submission" date="2020-12" db="EMBL/GenBank/DDBJ databases">
        <title>Mutations in the Asc1 gene that confer susceptibility to the AAL toxin in wild and transition tomatoes from Peru and Mexico.</title>
        <authorList>
            <person name="Tsuzuki R."/>
            <person name="Cabrera R.P."/>
            <person name="Biondi J.T."/>
            <person name="Gutierrez D.R."/>
            <person name="Amasifuen C.G."/>
            <person name="Guerrero J.A."/>
            <person name="Aragon L.C."/>
            <person name="Huarhua M.Z."/>
            <person name="Sierra C.U."/>
            <person name="Alberca O.C."/>
            <person name="Elespuru M.S."/>
            <person name="Blas R.S."/>
            <person name="Torres I.A."/>
            <person name="Flores J.T."/>
            <person name="Baldarrago F.C."/>
            <person name="Rodoriguez E.P."/>
            <person name="Hozumi T."/>
            <person name="Saito H."/>
            <person name="Kotera S."/>
            <person name="Akagi Y."/>
            <person name="Kodama M."/>
            <person name="Komatsu K."/>
            <person name="Arie T."/>
        </authorList>
    </citation>
    <scope>NUCLEOTIDE SEQUENCE</scope>
    <source>
        <strain evidence="2">M5-3</strain>
    </source>
</reference>
<dbReference type="EMBL" id="LC596579">
    <property type="protein sequence ID" value="BCO16878.1"/>
    <property type="molecule type" value="Genomic_DNA"/>
</dbReference>
<feature type="transmembrane region" description="Helical" evidence="1">
    <location>
        <begin position="24"/>
        <end position="41"/>
    </location>
</feature>
<sequence>MKNLDHIAASVDWEKESLPEYQDLIFLLFFALFFPVLRFILDRFVFEALAKRMIFGKKTVVNINGREEEEDQQIQRVSMEICIFSIY</sequence>
<protein>
    <submittedName>
        <fullName evidence="2">Alternaria stem canker resistance protein 1</fullName>
    </submittedName>
</protein>
<dbReference type="AlphaFoldDB" id="A0A7R7G288"/>
<dbReference type="EMBL" id="LC596575">
    <property type="protein sequence ID" value="BCO16874.1"/>
    <property type="molecule type" value="Genomic_DNA"/>
</dbReference>
<keyword evidence="1" id="KW-0812">Transmembrane</keyword>
<organism evidence="2">
    <name type="scientific">Solanum lycopersicum</name>
    <name type="common">Tomato</name>
    <name type="synonym">Lycopersicon esculentum</name>
    <dbReference type="NCBI Taxonomy" id="4081"/>
    <lineage>
        <taxon>Eukaryota</taxon>
        <taxon>Viridiplantae</taxon>
        <taxon>Streptophyta</taxon>
        <taxon>Embryophyta</taxon>
        <taxon>Tracheophyta</taxon>
        <taxon>Spermatophyta</taxon>
        <taxon>Magnoliopsida</taxon>
        <taxon>eudicotyledons</taxon>
        <taxon>Gunneridae</taxon>
        <taxon>Pentapetalae</taxon>
        <taxon>asterids</taxon>
        <taxon>lamiids</taxon>
        <taxon>Solanales</taxon>
        <taxon>Solanaceae</taxon>
        <taxon>Solanoideae</taxon>
        <taxon>Solaneae</taxon>
        <taxon>Solanum</taxon>
        <taxon>Solanum subgen. Lycopersicon</taxon>
    </lineage>
</organism>